<evidence type="ECO:0000313" key="3">
    <source>
        <dbReference type="Proteomes" id="UP001459277"/>
    </source>
</evidence>
<organism evidence="2 3">
    <name type="scientific">Lithocarpus litseifolius</name>
    <dbReference type="NCBI Taxonomy" id="425828"/>
    <lineage>
        <taxon>Eukaryota</taxon>
        <taxon>Viridiplantae</taxon>
        <taxon>Streptophyta</taxon>
        <taxon>Embryophyta</taxon>
        <taxon>Tracheophyta</taxon>
        <taxon>Spermatophyta</taxon>
        <taxon>Magnoliopsida</taxon>
        <taxon>eudicotyledons</taxon>
        <taxon>Gunneridae</taxon>
        <taxon>Pentapetalae</taxon>
        <taxon>rosids</taxon>
        <taxon>fabids</taxon>
        <taxon>Fagales</taxon>
        <taxon>Fagaceae</taxon>
        <taxon>Lithocarpus</taxon>
    </lineage>
</organism>
<feature type="coiled-coil region" evidence="1">
    <location>
        <begin position="88"/>
        <end position="115"/>
    </location>
</feature>
<gene>
    <name evidence="2" type="ORF">SO802_026359</name>
</gene>
<proteinExistence type="predicted"/>
<sequence>MQDGGLVVIAFAATTNKLIVESANDSEDPSDDEVPKKLTLQEAYGKLCTEFIKSEKTSYLCRKELKKADLLVKLDETTRLVEMFVVENTLLEEKVKNLEVELSQARTQIKRMSSAKLESLVLRRMA</sequence>
<evidence type="ECO:0000313" key="2">
    <source>
        <dbReference type="EMBL" id="KAK9991374.1"/>
    </source>
</evidence>
<evidence type="ECO:0000256" key="1">
    <source>
        <dbReference type="SAM" id="Coils"/>
    </source>
</evidence>
<dbReference type="Proteomes" id="UP001459277">
    <property type="component" value="Unassembled WGS sequence"/>
</dbReference>
<comment type="caution">
    <text evidence="2">The sequence shown here is derived from an EMBL/GenBank/DDBJ whole genome shotgun (WGS) entry which is preliminary data.</text>
</comment>
<keyword evidence="1" id="KW-0175">Coiled coil</keyword>
<accession>A0AAW2BZI0</accession>
<dbReference type="AlphaFoldDB" id="A0AAW2BZI0"/>
<protein>
    <submittedName>
        <fullName evidence="2">Uncharacterized protein</fullName>
    </submittedName>
</protein>
<dbReference type="EMBL" id="JAZDWU010000009">
    <property type="protein sequence ID" value="KAK9991374.1"/>
    <property type="molecule type" value="Genomic_DNA"/>
</dbReference>
<name>A0AAW2BZI0_9ROSI</name>
<reference evidence="2 3" key="1">
    <citation type="submission" date="2024-01" db="EMBL/GenBank/DDBJ databases">
        <title>A telomere-to-telomere, gap-free genome of sweet tea (Lithocarpus litseifolius).</title>
        <authorList>
            <person name="Zhou J."/>
        </authorList>
    </citation>
    <scope>NUCLEOTIDE SEQUENCE [LARGE SCALE GENOMIC DNA]</scope>
    <source>
        <strain evidence="2">Zhou-2022a</strain>
        <tissue evidence="2">Leaf</tissue>
    </source>
</reference>
<keyword evidence="3" id="KW-1185">Reference proteome</keyword>